<dbReference type="Gene3D" id="1.10.520.40">
    <property type="entry name" value="CRISPR-associated protein Cse2"/>
    <property type="match status" value="1"/>
</dbReference>
<dbReference type="Proteomes" id="UP000182744">
    <property type="component" value="Unassembled WGS sequence"/>
</dbReference>
<dbReference type="STRING" id="1657.ACU20_04385"/>
<dbReference type="EMBL" id="JAWNFU010000001">
    <property type="protein sequence ID" value="MDY5152746.1"/>
    <property type="molecule type" value="Genomic_DNA"/>
</dbReference>
<evidence type="ECO:0000313" key="2">
    <source>
        <dbReference type="EMBL" id="SDE08212.1"/>
    </source>
</evidence>
<protein>
    <submittedName>
        <fullName evidence="2">CRISPR type I-E/ECOLI-associated protein CasB/Cse2</fullName>
    </submittedName>
    <submittedName>
        <fullName evidence="1">Type I-E CRISPR-associated protein Cse2/CasB</fullName>
    </submittedName>
</protein>
<name>A0A0K9EU01_9ACTO</name>
<gene>
    <name evidence="1" type="primary">casB</name>
    <name evidence="1" type="ORF">R6G71_01580</name>
    <name evidence="2" type="ORF">SAMN05421878_10216</name>
</gene>
<dbReference type="EMBL" id="FNAU01000002">
    <property type="protein sequence ID" value="SDE08212.1"/>
    <property type="molecule type" value="Genomic_DNA"/>
</dbReference>
<sequence>MDNARTATPQQLIARILSRRADGTDKTFRQQRANLRRGIDENTETFAIPYVFPFLSGDSSTHGQKVLLRTAALVAEFVEIPQDDRTSDRPPKPFGRWCYEVSVAQARKDGQEFILNPDKPDTVAQRLAYIHTQDFEEAVRSVYRLMQYARGLTPPPSLDYFGLYRMLSRWGNGISERSRKVRSAPLRHYYAGAASYSPKDNSDSTTNTH</sequence>
<evidence type="ECO:0000313" key="3">
    <source>
        <dbReference type="Proteomes" id="UP000182744"/>
    </source>
</evidence>
<reference evidence="3" key="2">
    <citation type="submission" date="2016-10" db="EMBL/GenBank/DDBJ databases">
        <authorList>
            <person name="Varghese N."/>
        </authorList>
    </citation>
    <scope>NUCLEOTIDE SEQUENCE [LARGE SCALE GENOMIC DNA]</scope>
    <source>
        <strain evidence="3">DSM 20639</strain>
    </source>
</reference>
<organism evidence="2 3">
    <name type="scientific">Actinobaculum suis</name>
    <dbReference type="NCBI Taxonomy" id="1657"/>
    <lineage>
        <taxon>Bacteria</taxon>
        <taxon>Bacillati</taxon>
        <taxon>Actinomycetota</taxon>
        <taxon>Actinomycetes</taxon>
        <taxon>Actinomycetales</taxon>
        <taxon>Actinomycetaceae</taxon>
        <taxon>Actinobaculum</taxon>
    </lineage>
</organism>
<proteinExistence type="predicted"/>
<dbReference type="RefSeq" id="WP_049619632.1">
    <property type="nucleotide sequence ID" value="NZ_FNAU01000002.1"/>
</dbReference>
<dbReference type="InterPro" id="IPR013382">
    <property type="entry name" value="CRISPR-assoc_prot_Cse2"/>
</dbReference>
<dbReference type="PATRIC" id="fig|1657.3.peg.1047"/>
<reference evidence="1" key="3">
    <citation type="submission" date="2023-10" db="EMBL/GenBank/DDBJ databases">
        <title>Whole Genome based description of the genera Actinobaculum and Actinotignum reveals a complex phylogenetic relationship within the species included in the genus Actinotignum.</title>
        <authorList>
            <person name="Jensen C.S."/>
            <person name="Dargis R."/>
            <person name="Kemp M."/>
            <person name="Christensen J.J."/>
        </authorList>
    </citation>
    <scope>NUCLEOTIDE SEQUENCE</scope>
    <source>
        <strain evidence="1">Actinobaculum_suis_CCUG19206T</strain>
    </source>
</reference>
<reference evidence="2" key="1">
    <citation type="submission" date="2016-10" db="EMBL/GenBank/DDBJ databases">
        <authorList>
            <person name="de Groot N.N."/>
        </authorList>
    </citation>
    <scope>NUCLEOTIDE SEQUENCE [LARGE SCALE GENOMIC DNA]</scope>
    <source>
        <strain evidence="2">DSM 20639</strain>
    </source>
</reference>
<dbReference type="Proteomes" id="UP001273799">
    <property type="component" value="Unassembled WGS sequence"/>
</dbReference>
<dbReference type="NCBIfam" id="TIGR02548">
    <property type="entry name" value="casB_cse2"/>
    <property type="match status" value="1"/>
</dbReference>
<evidence type="ECO:0000313" key="1">
    <source>
        <dbReference type="EMBL" id="MDY5152746.1"/>
    </source>
</evidence>
<accession>A0A0K9EU01</accession>
<dbReference type="InterPro" id="IPR038287">
    <property type="entry name" value="Cse2_sf"/>
</dbReference>
<keyword evidence="3" id="KW-1185">Reference proteome</keyword>
<dbReference type="AlphaFoldDB" id="A0A0K9EU01"/>